<proteinExistence type="predicted"/>
<evidence type="ECO:0000256" key="1">
    <source>
        <dbReference type="SAM" id="MobiDB-lite"/>
    </source>
</evidence>
<dbReference type="AlphaFoldDB" id="A0A2P2M3C0"/>
<sequence>MMKSCAFSEEERQVTEPRNTLTSLKP</sequence>
<evidence type="ECO:0000313" key="2">
    <source>
        <dbReference type="EMBL" id="MBX24717.1"/>
    </source>
</evidence>
<feature type="compositionally biased region" description="Polar residues" evidence="1">
    <location>
        <begin position="16"/>
        <end position="26"/>
    </location>
</feature>
<organism evidence="2">
    <name type="scientific">Rhizophora mucronata</name>
    <name type="common">Asiatic mangrove</name>
    <dbReference type="NCBI Taxonomy" id="61149"/>
    <lineage>
        <taxon>Eukaryota</taxon>
        <taxon>Viridiplantae</taxon>
        <taxon>Streptophyta</taxon>
        <taxon>Embryophyta</taxon>
        <taxon>Tracheophyta</taxon>
        <taxon>Spermatophyta</taxon>
        <taxon>Magnoliopsida</taxon>
        <taxon>eudicotyledons</taxon>
        <taxon>Gunneridae</taxon>
        <taxon>Pentapetalae</taxon>
        <taxon>rosids</taxon>
        <taxon>fabids</taxon>
        <taxon>Malpighiales</taxon>
        <taxon>Rhizophoraceae</taxon>
        <taxon>Rhizophora</taxon>
    </lineage>
</organism>
<feature type="region of interest" description="Disordered" evidence="1">
    <location>
        <begin position="1"/>
        <end position="26"/>
    </location>
</feature>
<accession>A0A2P2M3C0</accession>
<dbReference type="EMBL" id="GGEC01044233">
    <property type="protein sequence ID" value="MBX24717.1"/>
    <property type="molecule type" value="Transcribed_RNA"/>
</dbReference>
<protein>
    <submittedName>
        <fullName evidence="2">Uncharacterized protein</fullName>
    </submittedName>
</protein>
<name>A0A2P2M3C0_RHIMU</name>
<reference evidence="2" key="1">
    <citation type="submission" date="2018-02" db="EMBL/GenBank/DDBJ databases">
        <title>Rhizophora mucronata_Transcriptome.</title>
        <authorList>
            <person name="Meera S.P."/>
            <person name="Sreeshan A."/>
            <person name="Augustine A."/>
        </authorList>
    </citation>
    <scope>NUCLEOTIDE SEQUENCE</scope>
    <source>
        <tissue evidence="2">Leaf</tissue>
    </source>
</reference>